<protein>
    <submittedName>
        <fullName evidence="11">Retrovirus-related Pol polyprotein from transposon TNT 1-94</fullName>
    </submittedName>
</protein>
<evidence type="ECO:0000259" key="9">
    <source>
        <dbReference type="PROSITE" id="PS50158"/>
    </source>
</evidence>
<organism evidence="11 12">
    <name type="scientific">Rhizoctonia solani</name>
    <dbReference type="NCBI Taxonomy" id="456999"/>
    <lineage>
        <taxon>Eukaryota</taxon>
        <taxon>Fungi</taxon>
        <taxon>Dikarya</taxon>
        <taxon>Basidiomycota</taxon>
        <taxon>Agaricomycotina</taxon>
        <taxon>Agaricomycetes</taxon>
        <taxon>Cantharellales</taxon>
        <taxon>Ceratobasidiaceae</taxon>
        <taxon>Rhizoctonia</taxon>
    </lineage>
</organism>
<dbReference type="GO" id="GO:0003964">
    <property type="term" value="F:RNA-directed DNA polymerase activity"/>
    <property type="evidence" value="ECO:0007669"/>
    <property type="project" value="UniProtKB-EC"/>
</dbReference>
<dbReference type="KEGG" id="rsx:RhiXN_06870"/>
<evidence type="ECO:0000256" key="5">
    <source>
        <dbReference type="ARBA" id="ARBA00048173"/>
    </source>
</evidence>
<evidence type="ECO:0000256" key="4">
    <source>
        <dbReference type="ARBA" id="ARBA00022884"/>
    </source>
</evidence>
<dbReference type="Pfam" id="PF13976">
    <property type="entry name" value="gag_pre-integrs"/>
    <property type="match status" value="1"/>
</dbReference>
<keyword evidence="4" id="KW-0694">RNA-binding</keyword>
<evidence type="ECO:0000313" key="11">
    <source>
        <dbReference type="EMBL" id="QRW21881.1"/>
    </source>
</evidence>
<dbReference type="InterPro" id="IPR039537">
    <property type="entry name" value="Retrotran_Ty1/copia-like"/>
</dbReference>
<dbReference type="PANTHER" id="PTHR42648:SF28">
    <property type="entry name" value="TRANSPOSON-ENCODED PROTEIN WITH RIBONUCLEASE H-LIKE AND RETROVIRUS ZINC FINGER-LIKE DOMAINS"/>
    <property type="match status" value="1"/>
</dbReference>
<dbReference type="SUPFAM" id="SSF57756">
    <property type="entry name" value="Retrovirus zinc finger-like domains"/>
    <property type="match status" value="1"/>
</dbReference>
<keyword evidence="3" id="KW-0645">Protease</keyword>
<keyword evidence="2" id="KW-0507">mRNA processing</keyword>
<evidence type="ECO:0000313" key="12">
    <source>
        <dbReference type="Proteomes" id="UP000650533"/>
    </source>
</evidence>
<dbReference type="Pfam" id="PF14223">
    <property type="entry name" value="Retrotran_gag_2"/>
    <property type="match status" value="1"/>
</dbReference>
<dbReference type="AlphaFoldDB" id="A0A8H8SX91"/>
<dbReference type="GO" id="GO:0003887">
    <property type="term" value="F:DNA-directed DNA polymerase activity"/>
    <property type="evidence" value="ECO:0007669"/>
    <property type="project" value="UniProtKB-EC"/>
</dbReference>
<dbReference type="SMART" id="SM00343">
    <property type="entry name" value="ZnF_C2HC"/>
    <property type="match status" value="1"/>
</dbReference>
<dbReference type="RefSeq" id="XP_043182118.1">
    <property type="nucleotide sequence ID" value="XM_043326686.1"/>
</dbReference>
<keyword evidence="1" id="KW-0815">Transposition</keyword>
<sequence length="703" mass="78814">MAEAVASTSAPGAASGTHRIAPLRGTENYNMWRIQMEDILSDLDLYGYVNKTIIAPSKTVLKTERNRKDDEGKPLPDYEYTATNDEYTKWVKADRKALSNIRLRVDGSVLNLIQGCTTSADAWNALATTYQVKGTVGLIDLQRKFFSHRMTDGEDIEEHIQRMRGWFQRINNISPGSCTEADWITTLIASLPDSWDSFSQSVSFQFDLQDNSALSNQVNDIRSRTTAEAHRKNARNPEGKAFFSTNKASFNKPIRTGSKGPDKSKSKCNNCGKIGHWAAKCRGPGGGAYKPGQNNGKGTNRKFNAPNKARNGNARTHIAVEDNNSRADYAFSTLENSNIYGSKPTNTWIADSGTTTHIANNRSLFSEYNRSTGYVTGVTGKEPILGRGTVELLCLADPDKDEYRSIKLTNVAYVPSSPANLISLSLVTDKGYRISMDWDQLVIYSANNDPITYGSKLSDRKHGNLWKISGTAVSKETARMKKTTNELALMKQTGRTWFEWHKTLGHISPQALQRLKSTEAIKGMEINEDKEGLNFECEVCIQAKAHTRPYPNESATKISDIGELIVTDVWGPARTLSISRYRYYVSFTDVATRFTRLGFLRHKDETLNEYKAFEAMLNTQKEKKIKKVRFDNGGEFVNKEWIEYAAQKGTILETKAPHSSQQNGIAERLNWTLTNKARAMMLESNAPKFLWNEAIAYACYLKN</sequence>
<dbReference type="InterPro" id="IPR012337">
    <property type="entry name" value="RNaseH-like_sf"/>
</dbReference>
<dbReference type="GO" id="GO:0015074">
    <property type="term" value="P:DNA integration"/>
    <property type="evidence" value="ECO:0007669"/>
    <property type="project" value="InterPro"/>
</dbReference>
<dbReference type="PROSITE" id="PS50158">
    <property type="entry name" value="ZF_CCHC"/>
    <property type="match status" value="1"/>
</dbReference>
<evidence type="ECO:0000259" key="10">
    <source>
        <dbReference type="PROSITE" id="PS50994"/>
    </source>
</evidence>
<name>A0A8H8SX91_9AGAM</name>
<dbReference type="InterPro" id="IPR001584">
    <property type="entry name" value="Integrase_cat-core"/>
</dbReference>
<feature type="region of interest" description="Disordered" evidence="8">
    <location>
        <begin position="290"/>
        <end position="312"/>
    </location>
</feature>
<dbReference type="InterPro" id="IPR054722">
    <property type="entry name" value="PolX-like_BBD"/>
</dbReference>
<dbReference type="GO" id="GO:0005634">
    <property type="term" value="C:nucleus"/>
    <property type="evidence" value="ECO:0007669"/>
    <property type="project" value="UniProtKB-ARBA"/>
</dbReference>
<dbReference type="InterPro" id="IPR025724">
    <property type="entry name" value="GAG-pre-integrase_dom"/>
</dbReference>
<keyword evidence="7" id="KW-0479">Metal-binding</keyword>
<feature type="compositionally biased region" description="Polar residues" evidence="8">
    <location>
        <begin position="292"/>
        <end position="302"/>
    </location>
</feature>
<dbReference type="GeneID" id="67029149"/>
<feature type="domain" description="CCHC-type" evidence="9">
    <location>
        <begin position="267"/>
        <end position="282"/>
    </location>
</feature>
<keyword evidence="3" id="KW-0378">Hydrolase</keyword>
<evidence type="ECO:0000256" key="3">
    <source>
        <dbReference type="ARBA" id="ARBA00022670"/>
    </source>
</evidence>
<keyword evidence="7" id="KW-0862">Zinc</keyword>
<dbReference type="GO" id="GO:0003723">
    <property type="term" value="F:RNA binding"/>
    <property type="evidence" value="ECO:0007669"/>
    <property type="project" value="UniProtKB-KW"/>
</dbReference>
<dbReference type="Pfam" id="PF22936">
    <property type="entry name" value="Pol_BBD"/>
    <property type="match status" value="1"/>
</dbReference>
<dbReference type="InterPro" id="IPR001878">
    <property type="entry name" value="Znf_CCHC"/>
</dbReference>
<dbReference type="GO" id="GO:0008270">
    <property type="term" value="F:zinc ion binding"/>
    <property type="evidence" value="ECO:0007669"/>
    <property type="project" value="UniProtKB-KW"/>
</dbReference>
<dbReference type="EMBL" id="CP059664">
    <property type="protein sequence ID" value="QRW21881.1"/>
    <property type="molecule type" value="Genomic_DNA"/>
</dbReference>
<proteinExistence type="predicted"/>
<dbReference type="SUPFAM" id="SSF53098">
    <property type="entry name" value="Ribonuclease H-like"/>
    <property type="match status" value="1"/>
</dbReference>
<evidence type="ECO:0000256" key="6">
    <source>
        <dbReference type="ARBA" id="ARBA00049244"/>
    </source>
</evidence>
<reference evidence="11" key="1">
    <citation type="submission" date="2020-05" db="EMBL/GenBank/DDBJ databases">
        <title>Evolutionary and genomic comparisons of hybrid uninucleate and nonhybrid Rhizoctonia fungi.</title>
        <authorList>
            <person name="Li C."/>
            <person name="Chen X."/>
        </authorList>
    </citation>
    <scope>NUCLEOTIDE SEQUENCE</scope>
    <source>
        <strain evidence="11">AG-1 IA</strain>
    </source>
</reference>
<dbReference type="InterPro" id="IPR036397">
    <property type="entry name" value="RNaseH_sf"/>
</dbReference>
<keyword evidence="7" id="KW-0863">Zinc-finger</keyword>
<comment type="catalytic activity">
    <reaction evidence="6">
        <text>DNA(n) + a 2'-deoxyribonucleoside 5'-triphosphate = DNA(n+1) + diphosphate</text>
        <dbReference type="Rhea" id="RHEA:22508"/>
        <dbReference type="Rhea" id="RHEA-COMP:17339"/>
        <dbReference type="Rhea" id="RHEA-COMP:17340"/>
        <dbReference type="ChEBI" id="CHEBI:33019"/>
        <dbReference type="ChEBI" id="CHEBI:61560"/>
        <dbReference type="ChEBI" id="CHEBI:173112"/>
        <dbReference type="EC" id="2.7.7.7"/>
    </reaction>
</comment>
<dbReference type="InterPro" id="IPR036875">
    <property type="entry name" value="Znf_CCHC_sf"/>
</dbReference>
<dbReference type="GO" id="GO:0032196">
    <property type="term" value="P:transposition"/>
    <property type="evidence" value="ECO:0007669"/>
    <property type="project" value="UniProtKB-KW"/>
</dbReference>
<evidence type="ECO:0000256" key="7">
    <source>
        <dbReference type="PROSITE-ProRule" id="PRU00047"/>
    </source>
</evidence>
<evidence type="ECO:0000256" key="1">
    <source>
        <dbReference type="ARBA" id="ARBA00022578"/>
    </source>
</evidence>
<evidence type="ECO:0000256" key="2">
    <source>
        <dbReference type="ARBA" id="ARBA00022664"/>
    </source>
</evidence>
<dbReference type="Pfam" id="PF00098">
    <property type="entry name" value="zf-CCHC"/>
    <property type="match status" value="1"/>
</dbReference>
<dbReference type="Proteomes" id="UP000650533">
    <property type="component" value="Chromosome 7"/>
</dbReference>
<feature type="compositionally biased region" description="Basic and acidic residues" evidence="8">
    <location>
        <begin position="226"/>
        <end position="238"/>
    </location>
</feature>
<dbReference type="GO" id="GO:0006508">
    <property type="term" value="P:proteolysis"/>
    <property type="evidence" value="ECO:0007669"/>
    <property type="project" value="UniProtKB-KW"/>
</dbReference>
<feature type="region of interest" description="Disordered" evidence="8">
    <location>
        <begin position="226"/>
        <end position="267"/>
    </location>
</feature>
<dbReference type="PANTHER" id="PTHR42648">
    <property type="entry name" value="TRANSPOSASE, PUTATIVE-RELATED"/>
    <property type="match status" value="1"/>
</dbReference>
<dbReference type="GO" id="GO:0008233">
    <property type="term" value="F:peptidase activity"/>
    <property type="evidence" value="ECO:0007669"/>
    <property type="project" value="UniProtKB-KW"/>
</dbReference>
<dbReference type="Gene3D" id="3.30.420.10">
    <property type="entry name" value="Ribonuclease H-like superfamily/Ribonuclease H"/>
    <property type="match status" value="1"/>
</dbReference>
<evidence type="ECO:0000256" key="8">
    <source>
        <dbReference type="SAM" id="MobiDB-lite"/>
    </source>
</evidence>
<accession>A0A8H8SX91</accession>
<dbReference type="PROSITE" id="PS50994">
    <property type="entry name" value="INTEGRASE"/>
    <property type="match status" value="1"/>
</dbReference>
<feature type="domain" description="Integrase catalytic" evidence="10">
    <location>
        <begin position="545"/>
        <end position="703"/>
    </location>
</feature>
<gene>
    <name evidence="11" type="ORF">RhiXN_06870</name>
</gene>
<dbReference type="GO" id="GO:0006397">
    <property type="term" value="P:mRNA processing"/>
    <property type="evidence" value="ECO:0007669"/>
    <property type="project" value="UniProtKB-KW"/>
</dbReference>
<comment type="catalytic activity">
    <reaction evidence="5">
        <text>DNA(n) + a 2'-deoxyribonucleoside 5'-triphosphate = DNA(n+1) + diphosphate</text>
        <dbReference type="Rhea" id="RHEA:22508"/>
        <dbReference type="Rhea" id="RHEA-COMP:17339"/>
        <dbReference type="Rhea" id="RHEA-COMP:17340"/>
        <dbReference type="ChEBI" id="CHEBI:33019"/>
        <dbReference type="ChEBI" id="CHEBI:61560"/>
        <dbReference type="ChEBI" id="CHEBI:173112"/>
        <dbReference type="EC" id="2.7.7.49"/>
    </reaction>
</comment>